<protein>
    <submittedName>
        <fullName evidence="2">Uncharacterized protein</fullName>
    </submittedName>
</protein>
<feature type="compositionally biased region" description="Acidic residues" evidence="1">
    <location>
        <begin position="159"/>
        <end position="168"/>
    </location>
</feature>
<organism evidence="2 3">
    <name type="scientific">Friedmanniomyces simplex</name>
    <dbReference type="NCBI Taxonomy" id="329884"/>
    <lineage>
        <taxon>Eukaryota</taxon>
        <taxon>Fungi</taxon>
        <taxon>Dikarya</taxon>
        <taxon>Ascomycota</taxon>
        <taxon>Pezizomycotina</taxon>
        <taxon>Dothideomycetes</taxon>
        <taxon>Dothideomycetidae</taxon>
        <taxon>Mycosphaerellales</taxon>
        <taxon>Teratosphaeriaceae</taxon>
        <taxon>Friedmanniomyces</taxon>
    </lineage>
</organism>
<dbReference type="AlphaFoldDB" id="A0A4U0X7A7"/>
<reference evidence="2 3" key="1">
    <citation type="submission" date="2017-03" db="EMBL/GenBank/DDBJ databases">
        <title>Genomes of endolithic fungi from Antarctica.</title>
        <authorList>
            <person name="Coleine C."/>
            <person name="Masonjones S."/>
            <person name="Stajich J.E."/>
        </authorList>
    </citation>
    <scope>NUCLEOTIDE SEQUENCE [LARGE SCALE GENOMIC DNA]</scope>
    <source>
        <strain evidence="2 3">CCFEE 5184</strain>
    </source>
</reference>
<evidence type="ECO:0000256" key="1">
    <source>
        <dbReference type="SAM" id="MobiDB-lite"/>
    </source>
</evidence>
<feature type="region of interest" description="Disordered" evidence="1">
    <location>
        <begin position="1"/>
        <end position="189"/>
    </location>
</feature>
<keyword evidence="3" id="KW-1185">Reference proteome</keyword>
<feature type="compositionally biased region" description="Low complexity" evidence="1">
    <location>
        <begin position="170"/>
        <end position="189"/>
    </location>
</feature>
<gene>
    <name evidence="2" type="ORF">B0A55_05855</name>
</gene>
<sequence length="189" mass="19562">MSDLPPRDDDHDDDFDAGPAFTHGSGIMGPPMQPGAFDAEMARDMTPPARGYEEPPIPPGVGENPHNAPFSDDLYDEITRERASPPSPMSPHGGGQEFAAEFGPPGPMLGQHPEGQTPRSMEGMPAPGYGQGQAPANAPLGYGHGQASADAPPGNVPEGADEEMEEDLYGMSGSPSSGSSGYSSGWSVE</sequence>
<accession>A0A4U0X7A7</accession>
<evidence type="ECO:0000313" key="3">
    <source>
        <dbReference type="Proteomes" id="UP000309340"/>
    </source>
</evidence>
<evidence type="ECO:0000313" key="2">
    <source>
        <dbReference type="EMBL" id="TKA72402.1"/>
    </source>
</evidence>
<proteinExistence type="predicted"/>
<dbReference type="EMBL" id="NAJQ01000311">
    <property type="protein sequence ID" value="TKA72402.1"/>
    <property type="molecule type" value="Genomic_DNA"/>
</dbReference>
<name>A0A4U0X7A7_9PEZI</name>
<dbReference type="Proteomes" id="UP000309340">
    <property type="component" value="Unassembled WGS sequence"/>
</dbReference>
<comment type="caution">
    <text evidence="2">The sequence shown here is derived from an EMBL/GenBank/DDBJ whole genome shotgun (WGS) entry which is preliminary data.</text>
</comment>